<organism evidence="9 10">
    <name type="scientific">Belnapia mucosa</name>
    <dbReference type="NCBI Taxonomy" id="2804532"/>
    <lineage>
        <taxon>Bacteria</taxon>
        <taxon>Pseudomonadati</taxon>
        <taxon>Pseudomonadota</taxon>
        <taxon>Alphaproteobacteria</taxon>
        <taxon>Acetobacterales</taxon>
        <taxon>Roseomonadaceae</taxon>
        <taxon>Belnapia</taxon>
    </lineage>
</organism>
<evidence type="ECO:0000256" key="3">
    <source>
        <dbReference type="ARBA" id="ARBA00022857"/>
    </source>
</evidence>
<comment type="subunit">
    <text evidence="6">Homotetramer.</text>
</comment>
<keyword evidence="3 6" id="KW-0521">NADP</keyword>
<keyword evidence="5 6" id="KW-0456">Lyase</keyword>
<evidence type="ECO:0000256" key="5">
    <source>
        <dbReference type="ARBA" id="ARBA00023239"/>
    </source>
</evidence>
<dbReference type="HAMAP" id="MF_01965">
    <property type="entry name" value="NADHX_dehydratase"/>
    <property type="match status" value="1"/>
</dbReference>
<comment type="cofactor">
    <cofactor evidence="6">
        <name>Mg(2+)</name>
        <dbReference type="ChEBI" id="CHEBI:18420"/>
    </cofactor>
</comment>
<dbReference type="EC" id="4.2.1.136" evidence="6"/>
<comment type="catalytic activity">
    <reaction evidence="6">
        <text>(6S)-NADPHX + ADP = AMP + phosphate + NADPH + H(+)</text>
        <dbReference type="Rhea" id="RHEA:32235"/>
        <dbReference type="ChEBI" id="CHEBI:15378"/>
        <dbReference type="ChEBI" id="CHEBI:43474"/>
        <dbReference type="ChEBI" id="CHEBI:57783"/>
        <dbReference type="ChEBI" id="CHEBI:64076"/>
        <dbReference type="ChEBI" id="CHEBI:456215"/>
        <dbReference type="ChEBI" id="CHEBI:456216"/>
        <dbReference type="EC" id="4.2.1.136"/>
    </reaction>
</comment>
<feature type="binding site" evidence="6">
    <location>
        <position position="115"/>
    </location>
    <ligand>
        <name>(6S)-NADPHX</name>
        <dbReference type="ChEBI" id="CHEBI:64076"/>
    </ligand>
</feature>
<name>A0ABS1UWT2_9PROT</name>
<evidence type="ECO:0000256" key="1">
    <source>
        <dbReference type="ARBA" id="ARBA00022741"/>
    </source>
</evidence>
<dbReference type="CDD" id="cd01171">
    <property type="entry name" value="YXKO-related"/>
    <property type="match status" value="1"/>
</dbReference>
<evidence type="ECO:0000259" key="8">
    <source>
        <dbReference type="PROSITE" id="PS51383"/>
    </source>
</evidence>
<feature type="domain" description="YjeF C-terminal" evidence="8">
    <location>
        <begin position="9"/>
        <end position="294"/>
    </location>
</feature>
<feature type="binding site" evidence="6">
    <location>
        <position position="234"/>
    </location>
    <ligand>
        <name>AMP</name>
        <dbReference type="ChEBI" id="CHEBI:456215"/>
    </ligand>
</feature>
<proteinExistence type="inferred from homology"/>
<dbReference type="PANTHER" id="PTHR12592">
    <property type="entry name" value="ATP-DEPENDENT (S)-NAD(P)H-HYDRATE DEHYDRATASE FAMILY MEMBER"/>
    <property type="match status" value="1"/>
</dbReference>
<dbReference type="Pfam" id="PF01256">
    <property type="entry name" value="Carb_kinase"/>
    <property type="match status" value="1"/>
</dbReference>
<comment type="similarity">
    <text evidence="6">Belongs to the NnrD/CARKD family.</text>
</comment>
<feature type="binding site" evidence="6">
    <location>
        <position position="44"/>
    </location>
    <ligand>
        <name>(6S)-NADPHX</name>
        <dbReference type="ChEBI" id="CHEBI:64076"/>
    </ligand>
</feature>
<evidence type="ECO:0000256" key="2">
    <source>
        <dbReference type="ARBA" id="ARBA00022840"/>
    </source>
</evidence>
<keyword evidence="10" id="KW-1185">Reference proteome</keyword>
<evidence type="ECO:0000256" key="7">
    <source>
        <dbReference type="SAM" id="MobiDB-lite"/>
    </source>
</evidence>
<accession>A0ABS1UWT2</accession>
<feature type="region of interest" description="Disordered" evidence="7">
    <location>
        <begin position="1"/>
        <end position="26"/>
    </location>
</feature>
<dbReference type="NCBIfam" id="TIGR00196">
    <property type="entry name" value="yjeF_cterm"/>
    <property type="match status" value="1"/>
</dbReference>
<protein>
    <recommendedName>
        <fullName evidence="6">ADP-dependent (S)-NAD(P)H-hydrate dehydratase</fullName>
        <ecNumber evidence="6">4.2.1.136</ecNumber>
    </recommendedName>
    <alternativeName>
        <fullName evidence="6">ADP-dependent NAD(P)HX dehydratase</fullName>
    </alternativeName>
</protein>
<keyword evidence="2 6" id="KW-0067">ATP-binding</keyword>
<dbReference type="PROSITE" id="PS51383">
    <property type="entry name" value="YJEF_C_3"/>
    <property type="match status" value="1"/>
</dbReference>
<keyword evidence="1 6" id="KW-0547">Nucleotide-binding</keyword>
<dbReference type="EMBL" id="JAEUXJ010000001">
    <property type="protein sequence ID" value="MBL6453925.1"/>
    <property type="molecule type" value="Genomic_DNA"/>
</dbReference>
<dbReference type="RefSeq" id="WP_202823665.1">
    <property type="nucleotide sequence ID" value="NZ_JAEUXJ010000001.1"/>
</dbReference>
<dbReference type="PANTHER" id="PTHR12592:SF0">
    <property type="entry name" value="ATP-DEPENDENT (S)-NAD(P)H-HYDRATE DEHYDRATASE"/>
    <property type="match status" value="1"/>
</dbReference>
<feature type="binding site" evidence="6">
    <location>
        <position position="168"/>
    </location>
    <ligand>
        <name>(6S)-NADPHX</name>
        <dbReference type="ChEBI" id="CHEBI:64076"/>
    </ligand>
</feature>
<dbReference type="SUPFAM" id="SSF53613">
    <property type="entry name" value="Ribokinase-like"/>
    <property type="match status" value="1"/>
</dbReference>
<dbReference type="Proteomes" id="UP000606490">
    <property type="component" value="Unassembled WGS sequence"/>
</dbReference>
<gene>
    <name evidence="6" type="primary">nnrD</name>
    <name evidence="9" type="ORF">JMJ55_01240</name>
</gene>
<comment type="catalytic activity">
    <reaction evidence="6">
        <text>(6S)-NADHX + ADP = AMP + phosphate + NADH + H(+)</text>
        <dbReference type="Rhea" id="RHEA:32223"/>
        <dbReference type="ChEBI" id="CHEBI:15378"/>
        <dbReference type="ChEBI" id="CHEBI:43474"/>
        <dbReference type="ChEBI" id="CHEBI:57945"/>
        <dbReference type="ChEBI" id="CHEBI:64074"/>
        <dbReference type="ChEBI" id="CHEBI:456215"/>
        <dbReference type="ChEBI" id="CHEBI:456216"/>
        <dbReference type="EC" id="4.2.1.136"/>
    </reaction>
</comment>
<evidence type="ECO:0000313" key="9">
    <source>
        <dbReference type="EMBL" id="MBL6453925.1"/>
    </source>
</evidence>
<feature type="binding site" evidence="6">
    <location>
        <begin position="205"/>
        <end position="209"/>
    </location>
    <ligand>
        <name>AMP</name>
        <dbReference type="ChEBI" id="CHEBI:456215"/>
    </ligand>
</feature>
<evidence type="ECO:0000313" key="10">
    <source>
        <dbReference type="Proteomes" id="UP000606490"/>
    </source>
</evidence>
<keyword evidence="4 6" id="KW-0520">NAD</keyword>
<evidence type="ECO:0000256" key="6">
    <source>
        <dbReference type="HAMAP-Rule" id="MF_01965"/>
    </source>
</evidence>
<dbReference type="InterPro" id="IPR029056">
    <property type="entry name" value="Ribokinase-like"/>
</dbReference>
<comment type="caution">
    <text evidence="9">The sequence shown here is derived from an EMBL/GenBank/DDBJ whole genome shotgun (WGS) entry which is preliminary data.</text>
</comment>
<feature type="binding site" evidence="6">
    <location>
        <position position="235"/>
    </location>
    <ligand>
        <name>(6S)-NADPHX</name>
        <dbReference type="ChEBI" id="CHEBI:64076"/>
    </ligand>
</feature>
<dbReference type="Gene3D" id="3.40.1190.20">
    <property type="match status" value="1"/>
</dbReference>
<sequence>MSSPTPITPELLRSMPLPSHAEGADKNSRGRVLVIGGSVEVPGAALLTGESALRAGAGKVQLATVRSMAAQLALAMPEARVTGLAETPEGDIDPTEAGRLAHRCGGCDALVVGPGMMEIETARQFTSGLLAEVATGPALVLDAAALAALPGSREALRRHAGCLILTPHATEMAHLLDWPEARVTADPLAAGREAAMRFGAVVDMKGGCSHVVTPDGKAWLCGRGNVGLATSGSGDTLAGIIAGLLARGAVPLAATLWGVFLHAEAGERLARARGPVGYLAREIPGEVPGIMASLLG</sequence>
<reference evidence="9 10" key="1">
    <citation type="submission" date="2021-01" db="EMBL/GenBank/DDBJ databases">
        <title>Belnapia mucosa sp. nov. and Belnapia arida sp. nov., isolated from the Tabernas Desert (Almeria, Spain).</title>
        <authorList>
            <person name="Molina-Menor E."/>
            <person name="Vidal-Verdu A."/>
            <person name="Calonge A."/>
            <person name="Satari L."/>
            <person name="Pereto Magraner J."/>
            <person name="Porcar Miralles M."/>
        </authorList>
    </citation>
    <scope>NUCLEOTIDE SEQUENCE [LARGE SCALE GENOMIC DNA]</scope>
    <source>
        <strain evidence="9 10">T6</strain>
    </source>
</reference>
<dbReference type="InterPro" id="IPR000631">
    <property type="entry name" value="CARKD"/>
</dbReference>
<evidence type="ECO:0000256" key="4">
    <source>
        <dbReference type="ARBA" id="ARBA00023027"/>
    </source>
</evidence>
<comment type="function">
    <text evidence="6">Catalyzes the dehydration of the S-form of NAD(P)HX at the expense of ADP, which is converted to AMP. Together with NAD(P)HX epimerase, which catalyzes the epimerization of the S- and R-forms, the enzyme allows the repair of both epimers of NAD(P)HX, a damaged form of NAD(P)H that is a result of enzymatic or heat-dependent hydration.</text>
</comment>